<name>A0A9J5XEZ0_SOLCO</name>
<feature type="non-terminal residue" evidence="2">
    <location>
        <position position="1"/>
    </location>
</feature>
<proteinExistence type="predicted"/>
<evidence type="ECO:0000256" key="1">
    <source>
        <dbReference type="SAM" id="MobiDB-lite"/>
    </source>
</evidence>
<accession>A0A9J5XEZ0</accession>
<gene>
    <name evidence="2" type="ORF">H5410_046676</name>
</gene>
<dbReference type="Proteomes" id="UP000824120">
    <property type="component" value="Chromosome 9"/>
</dbReference>
<evidence type="ECO:0000313" key="2">
    <source>
        <dbReference type="EMBL" id="KAG5586242.1"/>
    </source>
</evidence>
<keyword evidence="3" id="KW-1185">Reference proteome</keyword>
<dbReference type="OrthoDB" id="1305361at2759"/>
<sequence>MADRTPLAGLVMFLPGDDDLWLERRVMMRTGRQNMNLTKYIHYPPSQNYEKWCLRMKVILGSQVIWDIVEKGYTKPANEEIFSSNEKEVLLKTIKKDQHALTLIHQCLDDGMFEKVVDATTSKETWEKPLEQLPKTHASFKGFEGEKNYKGNGQWRGRGDHRGHGRGRSYTNKFNNEDKSHQSFRGRGR</sequence>
<organism evidence="2 3">
    <name type="scientific">Solanum commersonii</name>
    <name type="common">Commerson's wild potato</name>
    <name type="synonym">Commerson's nightshade</name>
    <dbReference type="NCBI Taxonomy" id="4109"/>
    <lineage>
        <taxon>Eukaryota</taxon>
        <taxon>Viridiplantae</taxon>
        <taxon>Streptophyta</taxon>
        <taxon>Embryophyta</taxon>
        <taxon>Tracheophyta</taxon>
        <taxon>Spermatophyta</taxon>
        <taxon>Magnoliopsida</taxon>
        <taxon>eudicotyledons</taxon>
        <taxon>Gunneridae</taxon>
        <taxon>Pentapetalae</taxon>
        <taxon>asterids</taxon>
        <taxon>lamiids</taxon>
        <taxon>Solanales</taxon>
        <taxon>Solanaceae</taxon>
        <taxon>Solanoideae</taxon>
        <taxon>Solaneae</taxon>
        <taxon>Solanum</taxon>
    </lineage>
</organism>
<evidence type="ECO:0008006" key="4">
    <source>
        <dbReference type="Google" id="ProtNLM"/>
    </source>
</evidence>
<comment type="caution">
    <text evidence="2">The sequence shown here is derived from an EMBL/GenBank/DDBJ whole genome shotgun (WGS) entry which is preliminary data.</text>
</comment>
<reference evidence="2 3" key="1">
    <citation type="submission" date="2020-09" db="EMBL/GenBank/DDBJ databases">
        <title>De no assembly of potato wild relative species, Solanum commersonii.</title>
        <authorList>
            <person name="Cho K."/>
        </authorList>
    </citation>
    <scope>NUCLEOTIDE SEQUENCE [LARGE SCALE GENOMIC DNA]</scope>
    <source>
        <strain evidence="2">LZ3.2</strain>
        <tissue evidence="2">Leaf</tissue>
    </source>
</reference>
<protein>
    <recommendedName>
        <fullName evidence="4">DUF4219 domain-containing protein</fullName>
    </recommendedName>
</protein>
<evidence type="ECO:0000313" key="3">
    <source>
        <dbReference type="Proteomes" id="UP000824120"/>
    </source>
</evidence>
<dbReference type="Pfam" id="PF14223">
    <property type="entry name" value="Retrotran_gag_2"/>
    <property type="match status" value="1"/>
</dbReference>
<feature type="region of interest" description="Disordered" evidence="1">
    <location>
        <begin position="142"/>
        <end position="189"/>
    </location>
</feature>
<dbReference type="EMBL" id="JACXVP010000009">
    <property type="protein sequence ID" value="KAG5586242.1"/>
    <property type="molecule type" value="Genomic_DNA"/>
</dbReference>
<dbReference type="AlphaFoldDB" id="A0A9J5XEZ0"/>